<evidence type="ECO:0000256" key="3">
    <source>
        <dbReference type="ARBA" id="ARBA00022723"/>
    </source>
</evidence>
<dbReference type="RefSeq" id="WP_256709129.1">
    <property type="nucleotide sequence ID" value="NZ_CP101914.1"/>
</dbReference>
<evidence type="ECO:0000256" key="7">
    <source>
        <dbReference type="ARBA" id="ARBA00023160"/>
    </source>
</evidence>
<evidence type="ECO:0000256" key="1">
    <source>
        <dbReference type="ARBA" id="ARBA00022516"/>
    </source>
</evidence>
<organism evidence="10 11">
    <name type="scientific">Oceanobacillus jeddahense</name>
    <dbReference type="NCBI Taxonomy" id="1462527"/>
    <lineage>
        <taxon>Bacteria</taxon>
        <taxon>Bacillati</taxon>
        <taxon>Bacillota</taxon>
        <taxon>Bacilli</taxon>
        <taxon>Bacillales</taxon>
        <taxon>Bacillaceae</taxon>
        <taxon>Oceanobacillus</taxon>
    </lineage>
</organism>
<keyword evidence="3 8" id="KW-0479">Metal-binding</keyword>
<dbReference type="InterPro" id="IPR008278">
    <property type="entry name" value="4-PPantetheinyl_Trfase_dom"/>
</dbReference>
<dbReference type="InterPro" id="IPR002582">
    <property type="entry name" value="ACPS"/>
</dbReference>
<dbReference type="Pfam" id="PF01648">
    <property type="entry name" value="ACPS"/>
    <property type="match status" value="1"/>
</dbReference>
<comment type="function">
    <text evidence="8">Transfers the 4'-phosphopantetheine moiety from coenzyme A to a Ser of acyl-carrier-protein.</text>
</comment>
<dbReference type="Proteomes" id="UP001059773">
    <property type="component" value="Chromosome"/>
</dbReference>
<comment type="catalytic activity">
    <reaction evidence="8">
        <text>apo-[ACP] + CoA = holo-[ACP] + adenosine 3',5'-bisphosphate + H(+)</text>
        <dbReference type="Rhea" id="RHEA:12068"/>
        <dbReference type="Rhea" id="RHEA-COMP:9685"/>
        <dbReference type="Rhea" id="RHEA-COMP:9690"/>
        <dbReference type="ChEBI" id="CHEBI:15378"/>
        <dbReference type="ChEBI" id="CHEBI:29999"/>
        <dbReference type="ChEBI" id="CHEBI:57287"/>
        <dbReference type="ChEBI" id="CHEBI:58343"/>
        <dbReference type="ChEBI" id="CHEBI:64479"/>
        <dbReference type="EC" id="2.7.8.7"/>
    </reaction>
</comment>
<keyword evidence="2 8" id="KW-0808">Transferase</keyword>
<evidence type="ECO:0000256" key="8">
    <source>
        <dbReference type="HAMAP-Rule" id="MF_00101"/>
    </source>
</evidence>
<feature type="binding site" evidence="8">
    <location>
        <position position="58"/>
    </location>
    <ligand>
        <name>Mg(2+)</name>
        <dbReference type="ChEBI" id="CHEBI:18420"/>
    </ligand>
</feature>
<sequence>MILGIGVDIVELARIKRLLEKNNRFSERILTKAEQEKAMGLSAHRRTEYVAGRFAAKEAFAKANGTGIGKLSFQQIEIINHANGAPKMQAEGMEDVHIHLSISHSREYAIAQVLLEK</sequence>
<comment type="subcellular location">
    <subcellularLocation>
        <location evidence="8">Cytoplasm</location>
    </subcellularLocation>
</comment>
<dbReference type="EMBL" id="CP101914">
    <property type="protein sequence ID" value="UUI04156.1"/>
    <property type="molecule type" value="Genomic_DNA"/>
</dbReference>
<keyword evidence="7 8" id="KW-0275">Fatty acid biosynthesis</keyword>
<dbReference type="GO" id="GO:0008897">
    <property type="term" value="F:holo-[acyl-carrier-protein] synthase activity"/>
    <property type="evidence" value="ECO:0007669"/>
    <property type="project" value="UniProtKB-EC"/>
</dbReference>
<evidence type="ECO:0000313" key="10">
    <source>
        <dbReference type="EMBL" id="UUI04156.1"/>
    </source>
</evidence>
<keyword evidence="6 8" id="KW-0443">Lipid metabolism</keyword>
<reference evidence="10" key="1">
    <citation type="submission" date="2022-07" db="EMBL/GenBank/DDBJ databases">
        <title>FELIX.</title>
        <authorList>
            <person name="Wan K.H."/>
            <person name="Park S."/>
            <person name="Lawrence Q."/>
            <person name="Eichenberger J.P."/>
            <person name="Booth B.W."/>
            <person name="Piaggio A.J."/>
            <person name="Chandler J.C."/>
            <person name="Franklin A.B."/>
            <person name="Celniker S.E."/>
        </authorList>
    </citation>
    <scope>NUCLEOTIDE SEQUENCE</scope>
    <source>
        <strain evidence="10">QA-1986 374</strain>
    </source>
</reference>
<evidence type="ECO:0000256" key="5">
    <source>
        <dbReference type="ARBA" id="ARBA00022842"/>
    </source>
</evidence>
<dbReference type="Gene3D" id="3.90.470.20">
    <property type="entry name" value="4'-phosphopantetheinyl transferase domain"/>
    <property type="match status" value="1"/>
</dbReference>
<evidence type="ECO:0000259" key="9">
    <source>
        <dbReference type="Pfam" id="PF01648"/>
    </source>
</evidence>
<evidence type="ECO:0000313" key="11">
    <source>
        <dbReference type="Proteomes" id="UP001059773"/>
    </source>
</evidence>
<keyword evidence="4 8" id="KW-0276">Fatty acid metabolism</keyword>
<evidence type="ECO:0000256" key="4">
    <source>
        <dbReference type="ARBA" id="ARBA00022832"/>
    </source>
</evidence>
<keyword evidence="1 8" id="KW-0444">Lipid biosynthesis</keyword>
<feature type="domain" description="4'-phosphopantetheinyl transferase" evidence="9">
    <location>
        <begin position="4"/>
        <end position="112"/>
    </location>
</feature>
<feature type="binding site" evidence="8">
    <location>
        <position position="8"/>
    </location>
    <ligand>
        <name>Mg(2+)</name>
        <dbReference type="ChEBI" id="CHEBI:18420"/>
    </ligand>
</feature>
<dbReference type="InterPro" id="IPR037143">
    <property type="entry name" value="4-PPantetheinyl_Trfase_dom_sf"/>
</dbReference>
<evidence type="ECO:0000256" key="2">
    <source>
        <dbReference type="ARBA" id="ARBA00022679"/>
    </source>
</evidence>
<proteinExistence type="inferred from homology"/>
<protein>
    <recommendedName>
        <fullName evidence="8">Holo-[acyl-carrier-protein] synthase</fullName>
        <shortName evidence="8">Holo-ACP synthase</shortName>
        <ecNumber evidence="8">2.7.8.7</ecNumber>
    </recommendedName>
    <alternativeName>
        <fullName evidence="8">4'-phosphopantetheinyl transferase AcpS</fullName>
    </alternativeName>
</protein>
<comment type="cofactor">
    <cofactor evidence="8">
        <name>Mg(2+)</name>
        <dbReference type="ChEBI" id="CHEBI:18420"/>
    </cofactor>
</comment>
<evidence type="ECO:0000256" key="6">
    <source>
        <dbReference type="ARBA" id="ARBA00023098"/>
    </source>
</evidence>
<gene>
    <name evidence="8 10" type="primary">acpS</name>
    <name evidence="10" type="ORF">NP439_05590</name>
</gene>
<accession>A0ABY5JVQ3</accession>
<comment type="similarity">
    <text evidence="8">Belongs to the P-Pant transferase superfamily. AcpS family.</text>
</comment>
<keyword evidence="5 8" id="KW-0460">Magnesium</keyword>
<dbReference type="NCBIfam" id="TIGR00516">
    <property type="entry name" value="acpS"/>
    <property type="match status" value="1"/>
</dbReference>
<dbReference type="HAMAP" id="MF_00101">
    <property type="entry name" value="AcpS"/>
    <property type="match status" value="1"/>
</dbReference>
<dbReference type="EC" id="2.7.8.7" evidence="8"/>
<keyword evidence="8" id="KW-0963">Cytoplasm</keyword>
<name>A0ABY5JVQ3_9BACI</name>
<dbReference type="NCBIfam" id="TIGR00556">
    <property type="entry name" value="pantethn_trn"/>
    <property type="match status" value="1"/>
</dbReference>
<keyword evidence="11" id="KW-1185">Reference proteome</keyword>
<dbReference type="SUPFAM" id="SSF56214">
    <property type="entry name" value="4'-phosphopantetheinyl transferase"/>
    <property type="match status" value="1"/>
</dbReference>
<dbReference type="InterPro" id="IPR004568">
    <property type="entry name" value="Ppantetheine-prot_Trfase_dom"/>
</dbReference>